<proteinExistence type="predicted"/>
<protein>
    <submittedName>
        <fullName evidence="1">Uncharacterized protein</fullName>
    </submittedName>
</protein>
<comment type="caution">
    <text evidence="1">The sequence shown here is derived from an EMBL/GenBank/DDBJ whole genome shotgun (WGS) entry which is preliminary data.</text>
</comment>
<reference evidence="1 2" key="1">
    <citation type="submission" date="2016-02" db="EMBL/GenBank/DDBJ databases">
        <title>Genome sequence of Halalkalicoccus paucihalophilus DSM 24557.</title>
        <authorList>
            <person name="Poehlein A."/>
            <person name="Daniel R."/>
        </authorList>
    </citation>
    <scope>NUCLEOTIDE SEQUENCE [LARGE SCALE GENOMIC DNA]</scope>
    <source>
        <strain evidence="1 2">DSM 24557</strain>
    </source>
</reference>
<accession>A0A151AJ02</accession>
<dbReference type="EMBL" id="LTAZ01000001">
    <property type="protein sequence ID" value="KYH27387.1"/>
    <property type="molecule type" value="Genomic_DNA"/>
</dbReference>
<name>A0A151AJ02_9EURY</name>
<dbReference type="RefSeq" id="WP_169802597.1">
    <property type="nucleotide sequence ID" value="NZ_LTAZ01000001.1"/>
</dbReference>
<dbReference type="PATRIC" id="fig|1008153.3.peg.57"/>
<organism evidence="1 2">
    <name type="scientific">Halalkalicoccus paucihalophilus</name>
    <dbReference type="NCBI Taxonomy" id="1008153"/>
    <lineage>
        <taxon>Archaea</taxon>
        <taxon>Methanobacteriati</taxon>
        <taxon>Methanobacteriota</taxon>
        <taxon>Stenosarchaea group</taxon>
        <taxon>Halobacteria</taxon>
        <taxon>Halobacteriales</taxon>
        <taxon>Halococcaceae</taxon>
        <taxon>Halalkalicoccus</taxon>
    </lineage>
</organism>
<evidence type="ECO:0000313" key="1">
    <source>
        <dbReference type="EMBL" id="KYH27387.1"/>
    </source>
</evidence>
<evidence type="ECO:0000313" key="2">
    <source>
        <dbReference type="Proteomes" id="UP000075321"/>
    </source>
</evidence>
<keyword evidence="2" id="KW-1185">Reference proteome</keyword>
<dbReference type="AlphaFoldDB" id="A0A151AJ02"/>
<gene>
    <name evidence="1" type="ORF">HAPAU_00530</name>
</gene>
<dbReference type="OrthoDB" id="211218at2157"/>
<sequence length="49" mass="5601">MKELEESVEEFLDDAGYVLSEYEQGYMDADAALSVLDGHIDDLREEFRG</sequence>
<dbReference type="Proteomes" id="UP000075321">
    <property type="component" value="Unassembled WGS sequence"/>
</dbReference>